<evidence type="ECO:0000313" key="2">
    <source>
        <dbReference type="EMBL" id="TDO50759.1"/>
    </source>
</evidence>
<keyword evidence="1" id="KW-0812">Transmembrane</keyword>
<evidence type="ECO:0000313" key="3">
    <source>
        <dbReference type="Proteomes" id="UP000295388"/>
    </source>
</evidence>
<keyword evidence="1" id="KW-0472">Membrane</keyword>
<feature type="transmembrane region" description="Helical" evidence="1">
    <location>
        <begin position="39"/>
        <end position="61"/>
    </location>
</feature>
<organism evidence="2 3">
    <name type="scientific">Kribbella caucasensis</name>
    <dbReference type="NCBI Taxonomy" id="2512215"/>
    <lineage>
        <taxon>Bacteria</taxon>
        <taxon>Bacillati</taxon>
        <taxon>Actinomycetota</taxon>
        <taxon>Actinomycetes</taxon>
        <taxon>Propionibacteriales</taxon>
        <taxon>Kribbellaceae</taxon>
        <taxon>Kribbella</taxon>
    </lineage>
</organism>
<dbReference type="AlphaFoldDB" id="A0A4R6KIK0"/>
<evidence type="ECO:0000256" key="1">
    <source>
        <dbReference type="SAM" id="Phobius"/>
    </source>
</evidence>
<evidence type="ECO:0008006" key="4">
    <source>
        <dbReference type="Google" id="ProtNLM"/>
    </source>
</evidence>
<name>A0A4R6KIK0_9ACTN</name>
<accession>A0A4R6KIK0</accession>
<feature type="transmembrane region" description="Helical" evidence="1">
    <location>
        <begin position="73"/>
        <end position="92"/>
    </location>
</feature>
<feature type="transmembrane region" description="Helical" evidence="1">
    <location>
        <begin position="98"/>
        <end position="118"/>
    </location>
</feature>
<reference evidence="2 3" key="1">
    <citation type="submission" date="2019-03" db="EMBL/GenBank/DDBJ databases">
        <title>Genomic Encyclopedia of Type Strains, Phase III (KMG-III): the genomes of soil and plant-associated and newly described type strains.</title>
        <authorList>
            <person name="Whitman W."/>
        </authorList>
    </citation>
    <scope>NUCLEOTIDE SEQUENCE [LARGE SCALE GENOMIC DNA]</scope>
    <source>
        <strain evidence="2 3">VKM Ac-2527</strain>
    </source>
</reference>
<keyword evidence="1" id="KW-1133">Transmembrane helix</keyword>
<comment type="caution">
    <text evidence="2">The sequence shown here is derived from an EMBL/GenBank/DDBJ whole genome shotgun (WGS) entry which is preliminary data.</text>
</comment>
<gene>
    <name evidence="2" type="ORF">EV643_104257</name>
</gene>
<dbReference type="Proteomes" id="UP000295388">
    <property type="component" value="Unassembled WGS sequence"/>
</dbReference>
<protein>
    <recommendedName>
        <fullName evidence="4">Histidine kinase</fullName>
    </recommendedName>
</protein>
<dbReference type="EMBL" id="SNWQ01000004">
    <property type="protein sequence ID" value="TDO50759.1"/>
    <property type="molecule type" value="Genomic_DNA"/>
</dbReference>
<proteinExistence type="predicted"/>
<keyword evidence="3" id="KW-1185">Reference proteome</keyword>
<sequence>MLLSVASALWPVEYADNALELPHPLTVPGYETVQDVWQVIAPACYLLFQIAWATAVVVRLRHAIGDDAHQLRWFAYAVTVSVLAMIAGIAVFRSPALGLLVVPVVPLVAGAAIVKYWLYDIDLVIHKTVVLGALAAVITAGYVGVVLVALAFEPVRQRARALADRLVYGDRPSPYEALARLSAEVGRLDRRADLFSVLAATVADAVGAAEVTVWVGSEDQLLAVASWPPREAGEPPLAAGATTLATVEDDERRRVRPIVHQGTLRGAVAITKKPARR</sequence>
<feature type="transmembrane region" description="Helical" evidence="1">
    <location>
        <begin position="130"/>
        <end position="152"/>
    </location>
</feature>